<accession>A0A2P2KEZ9</accession>
<proteinExistence type="predicted"/>
<dbReference type="EMBL" id="GGEC01023809">
    <property type="protein sequence ID" value="MBX04293.1"/>
    <property type="molecule type" value="Transcribed_RNA"/>
</dbReference>
<sequence length="28" mass="3350">MGKTRNKQLFQSILGQLSLFLYFFKDLI</sequence>
<evidence type="ECO:0000313" key="1">
    <source>
        <dbReference type="EMBL" id="MBX04293.1"/>
    </source>
</evidence>
<name>A0A2P2KEZ9_RHIMU</name>
<protein>
    <submittedName>
        <fullName evidence="1">Uncharacterized protein</fullName>
    </submittedName>
</protein>
<reference evidence="1" key="1">
    <citation type="submission" date="2018-02" db="EMBL/GenBank/DDBJ databases">
        <title>Rhizophora mucronata_Transcriptome.</title>
        <authorList>
            <person name="Meera S.P."/>
            <person name="Sreeshan A."/>
            <person name="Augustine A."/>
        </authorList>
    </citation>
    <scope>NUCLEOTIDE SEQUENCE</scope>
    <source>
        <tissue evidence="1">Leaf</tissue>
    </source>
</reference>
<organism evidence="1">
    <name type="scientific">Rhizophora mucronata</name>
    <name type="common">Asiatic mangrove</name>
    <dbReference type="NCBI Taxonomy" id="61149"/>
    <lineage>
        <taxon>Eukaryota</taxon>
        <taxon>Viridiplantae</taxon>
        <taxon>Streptophyta</taxon>
        <taxon>Embryophyta</taxon>
        <taxon>Tracheophyta</taxon>
        <taxon>Spermatophyta</taxon>
        <taxon>Magnoliopsida</taxon>
        <taxon>eudicotyledons</taxon>
        <taxon>Gunneridae</taxon>
        <taxon>Pentapetalae</taxon>
        <taxon>rosids</taxon>
        <taxon>fabids</taxon>
        <taxon>Malpighiales</taxon>
        <taxon>Rhizophoraceae</taxon>
        <taxon>Rhizophora</taxon>
    </lineage>
</organism>
<dbReference type="AlphaFoldDB" id="A0A2P2KEZ9"/>